<reference evidence="2" key="1">
    <citation type="submission" date="2015-07" db="EMBL/GenBank/DDBJ databases">
        <title>Discovery of a poly(ethylene terephthalate assimilation.</title>
        <authorList>
            <person name="Yoshida S."/>
            <person name="Hiraga K."/>
            <person name="Takehana T."/>
            <person name="Taniguchi I."/>
            <person name="Yamaji H."/>
            <person name="Maeda Y."/>
            <person name="Toyohara K."/>
            <person name="Miyamoto K."/>
            <person name="Kimura Y."/>
            <person name="Oda K."/>
        </authorList>
    </citation>
    <scope>NUCLEOTIDE SEQUENCE [LARGE SCALE GENOMIC DNA]</scope>
    <source>
        <strain evidence="2">NBRC 110686 / TISTR 2288 / 201-F6</strain>
    </source>
</reference>
<reference evidence="1 2" key="2">
    <citation type="journal article" date="2016" name="Science">
        <title>A bacterium that degrades and assimilates poly(ethylene terephthalate).</title>
        <authorList>
            <person name="Yoshida S."/>
            <person name="Hiraga K."/>
            <person name="Takehana T."/>
            <person name="Taniguchi I."/>
            <person name="Yamaji H."/>
            <person name="Maeda Y."/>
            <person name="Toyohara K."/>
            <person name="Miyamoto K."/>
            <person name="Kimura Y."/>
            <person name="Oda K."/>
        </authorList>
    </citation>
    <scope>NUCLEOTIDE SEQUENCE [LARGE SCALE GENOMIC DNA]</scope>
    <source>
        <strain evidence="2">NBRC 110686 / TISTR 2288 / 201-F6</strain>
    </source>
</reference>
<comment type="caution">
    <text evidence="1">The sequence shown here is derived from an EMBL/GenBank/DDBJ whole genome shotgun (WGS) entry which is preliminary data.</text>
</comment>
<proteinExistence type="predicted"/>
<dbReference type="PANTHER" id="PTHR43861">
    <property type="entry name" value="TRANS-ACONITATE 2-METHYLTRANSFERASE-RELATED"/>
    <property type="match status" value="1"/>
</dbReference>
<dbReference type="OrthoDB" id="9790457at2"/>
<protein>
    <submittedName>
        <fullName evidence="1">Uncharacterized protein</fullName>
    </submittedName>
</protein>
<evidence type="ECO:0000313" key="2">
    <source>
        <dbReference type="Proteomes" id="UP000037660"/>
    </source>
</evidence>
<evidence type="ECO:0000313" key="1">
    <source>
        <dbReference type="EMBL" id="GAP33954.1"/>
    </source>
</evidence>
<gene>
    <name evidence="1" type="ORF">ISF6_2796</name>
</gene>
<dbReference type="PANTHER" id="PTHR43861:SF1">
    <property type="entry name" value="TRANS-ACONITATE 2-METHYLTRANSFERASE"/>
    <property type="match status" value="1"/>
</dbReference>
<dbReference type="Gene3D" id="3.40.50.150">
    <property type="entry name" value="Vaccinia Virus protein VP39"/>
    <property type="match status" value="1"/>
</dbReference>
<dbReference type="AlphaFoldDB" id="A0A0K8NUK9"/>
<dbReference type="Proteomes" id="UP000037660">
    <property type="component" value="Unassembled WGS sequence"/>
</dbReference>
<dbReference type="STRING" id="1547922.ISF6_2796"/>
<dbReference type="InterPro" id="IPR029063">
    <property type="entry name" value="SAM-dependent_MTases_sf"/>
</dbReference>
<dbReference type="RefSeq" id="WP_082367781.1">
    <property type="nucleotide sequence ID" value="NZ_BBYR01000004.1"/>
</dbReference>
<dbReference type="CDD" id="cd02440">
    <property type="entry name" value="AdoMet_MTases"/>
    <property type="match status" value="1"/>
</dbReference>
<dbReference type="EMBL" id="BBYR01000004">
    <property type="protein sequence ID" value="GAP33954.1"/>
    <property type="molecule type" value="Genomic_DNA"/>
</dbReference>
<accession>A0A0K8NUK9</accession>
<sequence length="239" mass="27083">MDYSRYYKNWHDGSKEHLLQASKEYEKYLDRLGLAKEATILDIGCGHGFFVSAALRRGYSEVVGIDESAEQVATAKAYGLPCDLVSSTSQWLESRAEQFDAVFMFDVLEHIPKSEQIKVLTTIHRALKRTGVLFVRVPNAAALFNGYFRYNDWTHQDSFGNLSLDFVIHNAGFKSIEVCEDHFGKIPLWVPRPSVQGVLRALFYATRRLQAFAEFGARGLGIPLTINIVAEARKRQTEK</sequence>
<keyword evidence="2" id="KW-1185">Reference proteome</keyword>
<dbReference type="Pfam" id="PF13489">
    <property type="entry name" value="Methyltransf_23"/>
    <property type="match status" value="1"/>
</dbReference>
<name>A0A0K8NUK9_PISS1</name>
<organism evidence="1 2">
    <name type="scientific">Piscinibacter sakaiensis</name>
    <name type="common">Ideonella sakaiensis</name>
    <dbReference type="NCBI Taxonomy" id="1547922"/>
    <lineage>
        <taxon>Bacteria</taxon>
        <taxon>Pseudomonadati</taxon>
        <taxon>Pseudomonadota</taxon>
        <taxon>Betaproteobacteria</taxon>
        <taxon>Burkholderiales</taxon>
        <taxon>Sphaerotilaceae</taxon>
        <taxon>Piscinibacter</taxon>
    </lineage>
</organism>
<dbReference type="SUPFAM" id="SSF53335">
    <property type="entry name" value="S-adenosyl-L-methionine-dependent methyltransferases"/>
    <property type="match status" value="1"/>
</dbReference>